<evidence type="ECO:0000256" key="4">
    <source>
        <dbReference type="ARBA" id="ARBA00023136"/>
    </source>
</evidence>
<evidence type="ECO:0000259" key="6">
    <source>
        <dbReference type="Pfam" id="PF04932"/>
    </source>
</evidence>
<evidence type="ECO:0000256" key="3">
    <source>
        <dbReference type="ARBA" id="ARBA00022989"/>
    </source>
</evidence>
<proteinExistence type="predicted"/>
<sequence>MHAADEALSRPEPDDQAPNPRLRKAFIITAFVTFTVLLHVTFPNLGGTGLRMPHNAAVWMGFGVMMAIAMWPASRGVIRFSAFHKGLGLLLLALWLPFLWSWNEASLIALPRMLTVTAGAILLLGIAQLQLTRRDWWWIGMAILSGVLLETAFGYVQHFVLQPGNWLGYPVESGRPYGVFQQVNVMASFLATGLVISAWLFAEARNKIERGVTLLAPLFIPFLLLTIASRSGFLGTLIAVPLVMGYLWHQDRARFRQWGGALLAGIAFAILLNLMPQDGGRSIEAMSRGGERIPVYLHSLKMILEEPLTGWGYGRFQYEFLHSFADWRAALPQNQPEIVDPIITQTYAHPHNELLYWGIEGGLLPLLALIGFGGWVLWRLLPLKSRAKGPKGERLLLAALLLPLIVHSMLELPFYHSQAHWLVFVLMLGIVASKCWQEKEWENRYTFGVRAGVVLVPAVLVVFMGTHFHTLWQTKRYVETQGERFQALTKIINPLGIGRTLEFLVMSQQLKSAARLGMTGMVNHYLVWAENLSRVNPTPDLYANMIRAERVIKNEGELSPITELSRRLFPTSLEIESAKKADIKTTSTAATVPLN</sequence>
<keyword evidence="3 5" id="KW-1133">Transmembrane helix</keyword>
<evidence type="ECO:0000256" key="1">
    <source>
        <dbReference type="ARBA" id="ARBA00004141"/>
    </source>
</evidence>
<dbReference type="PANTHER" id="PTHR37422">
    <property type="entry name" value="TEICHURONIC ACID BIOSYNTHESIS PROTEIN TUAE"/>
    <property type="match status" value="1"/>
</dbReference>
<evidence type="ECO:0000256" key="2">
    <source>
        <dbReference type="ARBA" id="ARBA00022692"/>
    </source>
</evidence>
<feature type="transmembrane region" description="Helical" evidence="5">
    <location>
        <begin position="418"/>
        <end position="436"/>
    </location>
</feature>
<evidence type="ECO:0000256" key="5">
    <source>
        <dbReference type="SAM" id="Phobius"/>
    </source>
</evidence>
<dbReference type="InterPro" id="IPR051533">
    <property type="entry name" value="WaaL-like"/>
</dbReference>
<dbReference type="Pfam" id="PF11846">
    <property type="entry name" value="Wzy_C_2"/>
    <property type="match status" value="1"/>
</dbReference>
<feature type="transmembrane region" description="Helical" evidence="5">
    <location>
        <begin position="363"/>
        <end position="383"/>
    </location>
</feature>
<dbReference type="InterPro" id="IPR021797">
    <property type="entry name" value="Wzy_C_2"/>
</dbReference>
<feature type="transmembrane region" description="Helical" evidence="5">
    <location>
        <begin position="448"/>
        <end position="468"/>
    </location>
</feature>
<keyword evidence="4 5" id="KW-0472">Membrane</keyword>
<dbReference type="PANTHER" id="PTHR37422:SF21">
    <property type="entry name" value="EXOQ-LIKE PROTEIN"/>
    <property type="match status" value="1"/>
</dbReference>
<evidence type="ECO:0000313" key="9">
    <source>
        <dbReference type="EMBL" id="SDO10889.1"/>
    </source>
</evidence>
<protein>
    <submittedName>
        <fullName evidence="9">O-antigen polymerase</fullName>
    </submittedName>
</protein>
<dbReference type="Pfam" id="PF04932">
    <property type="entry name" value="Wzy_C"/>
    <property type="match status" value="1"/>
</dbReference>
<feature type="transmembrane region" description="Helical" evidence="5">
    <location>
        <begin position="136"/>
        <end position="159"/>
    </location>
</feature>
<feature type="transmembrane region" description="Helical" evidence="5">
    <location>
        <begin position="258"/>
        <end position="276"/>
    </location>
</feature>
<reference evidence="10" key="1">
    <citation type="submission" date="2016-10" db="EMBL/GenBank/DDBJ databases">
        <authorList>
            <person name="Varghese N."/>
            <person name="Submissions S."/>
        </authorList>
    </citation>
    <scope>NUCLEOTIDE SEQUENCE [LARGE SCALE GENOMIC DNA]</scope>
    <source>
        <strain evidence="10">CGMCC 1.6444</strain>
    </source>
</reference>
<dbReference type="InterPro" id="IPR031726">
    <property type="entry name" value="PglL_A"/>
</dbReference>
<dbReference type="GO" id="GO:0016020">
    <property type="term" value="C:membrane"/>
    <property type="evidence" value="ECO:0007669"/>
    <property type="project" value="UniProtKB-SubCell"/>
</dbReference>
<dbReference type="Proteomes" id="UP000199075">
    <property type="component" value="Unassembled WGS sequence"/>
</dbReference>
<dbReference type="OrthoDB" id="5596698at2"/>
<evidence type="ECO:0000259" key="7">
    <source>
        <dbReference type="Pfam" id="PF11846"/>
    </source>
</evidence>
<feature type="transmembrane region" description="Helical" evidence="5">
    <location>
        <begin position="25"/>
        <end position="44"/>
    </location>
</feature>
<feature type="domain" description="O-antigen ligase-related" evidence="6">
    <location>
        <begin position="219"/>
        <end position="369"/>
    </location>
</feature>
<dbReference type="RefSeq" id="WP_089677647.1">
    <property type="nucleotide sequence ID" value="NZ_FNIV01000003.1"/>
</dbReference>
<dbReference type="EMBL" id="FNIV01000003">
    <property type="protein sequence ID" value="SDO10889.1"/>
    <property type="molecule type" value="Genomic_DNA"/>
</dbReference>
<name>A0A1H0GVL2_9GAMM</name>
<dbReference type="InterPro" id="IPR007016">
    <property type="entry name" value="O-antigen_ligase-rel_domated"/>
</dbReference>
<gene>
    <name evidence="9" type="ORF">SAMN04487957_103371</name>
</gene>
<keyword evidence="10" id="KW-1185">Reference proteome</keyword>
<organism evidence="9 10">
    <name type="scientific">Halomonas shengliensis</name>
    <dbReference type="NCBI Taxonomy" id="419597"/>
    <lineage>
        <taxon>Bacteria</taxon>
        <taxon>Pseudomonadati</taxon>
        <taxon>Pseudomonadota</taxon>
        <taxon>Gammaproteobacteria</taxon>
        <taxon>Oceanospirillales</taxon>
        <taxon>Halomonadaceae</taxon>
        <taxon>Halomonas</taxon>
    </lineage>
</organism>
<evidence type="ECO:0000313" key="10">
    <source>
        <dbReference type="Proteomes" id="UP000199075"/>
    </source>
</evidence>
<dbReference type="AlphaFoldDB" id="A0A1H0GVL2"/>
<dbReference type="Pfam" id="PF15864">
    <property type="entry name" value="PglL_A"/>
    <property type="match status" value="1"/>
</dbReference>
<feature type="domain" description="Virulence factor membrane-bound polymerase C-terminal" evidence="7">
    <location>
        <begin position="396"/>
        <end position="570"/>
    </location>
</feature>
<feature type="transmembrane region" description="Helical" evidence="5">
    <location>
        <begin position="179"/>
        <end position="201"/>
    </location>
</feature>
<feature type="domain" description="Protein glycosylation ligase" evidence="8">
    <location>
        <begin position="176"/>
        <end position="201"/>
    </location>
</feature>
<dbReference type="STRING" id="419597.SAMN04487957_103371"/>
<accession>A0A1H0GVL2</accession>
<feature type="transmembrane region" description="Helical" evidence="5">
    <location>
        <begin position="86"/>
        <end position="103"/>
    </location>
</feature>
<keyword evidence="2 5" id="KW-0812">Transmembrane</keyword>
<feature type="transmembrane region" description="Helical" evidence="5">
    <location>
        <begin position="56"/>
        <end position="74"/>
    </location>
</feature>
<feature type="transmembrane region" description="Helical" evidence="5">
    <location>
        <begin position="208"/>
        <end position="227"/>
    </location>
</feature>
<comment type="subcellular location">
    <subcellularLocation>
        <location evidence="1">Membrane</location>
        <topology evidence="1">Multi-pass membrane protein</topology>
    </subcellularLocation>
</comment>
<evidence type="ECO:0000259" key="8">
    <source>
        <dbReference type="Pfam" id="PF15864"/>
    </source>
</evidence>
<feature type="transmembrane region" description="Helical" evidence="5">
    <location>
        <begin position="109"/>
        <end position="129"/>
    </location>
</feature>